<dbReference type="EMBL" id="BARV01027679">
    <property type="protein sequence ID" value="GAI40038.1"/>
    <property type="molecule type" value="Genomic_DNA"/>
</dbReference>
<feature type="non-terminal residue" evidence="1">
    <location>
        <position position="101"/>
    </location>
</feature>
<name>X1N8W1_9ZZZZ</name>
<evidence type="ECO:0008006" key="2">
    <source>
        <dbReference type="Google" id="ProtNLM"/>
    </source>
</evidence>
<sequence length="101" mass="11462">MVSAIFLVGLLKNRDTYICLAEVIPEARIISQEDGIIEYKGIQYILGVNDLKRRKHLIESLKLLDLESPCIVDLRFNTQIIIKNGPGSKKHNQSSKNVQSR</sequence>
<comment type="caution">
    <text evidence="1">The sequence shown here is derived from an EMBL/GenBank/DDBJ whole genome shotgun (WGS) entry which is preliminary data.</text>
</comment>
<accession>X1N8W1</accession>
<reference evidence="1" key="1">
    <citation type="journal article" date="2014" name="Front. Microbiol.">
        <title>High frequency of phylogenetically diverse reductive dehalogenase-homologous genes in deep subseafloor sedimentary metagenomes.</title>
        <authorList>
            <person name="Kawai M."/>
            <person name="Futagami T."/>
            <person name="Toyoda A."/>
            <person name="Takaki Y."/>
            <person name="Nishi S."/>
            <person name="Hori S."/>
            <person name="Arai W."/>
            <person name="Tsubouchi T."/>
            <person name="Morono Y."/>
            <person name="Uchiyama I."/>
            <person name="Ito T."/>
            <person name="Fujiyama A."/>
            <person name="Inagaki F."/>
            <person name="Takami H."/>
        </authorList>
    </citation>
    <scope>NUCLEOTIDE SEQUENCE</scope>
    <source>
        <strain evidence="1">Expedition CK06-06</strain>
    </source>
</reference>
<gene>
    <name evidence="1" type="ORF">S06H3_44501</name>
</gene>
<evidence type="ECO:0000313" key="1">
    <source>
        <dbReference type="EMBL" id="GAI40038.1"/>
    </source>
</evidence>
<proteinExistence type="predicted"/>
<dbReference type="AlphaFoldDB" id="X1N8W1"/>
<protein>
    <recommendedName>
        <fullName evidence="2">POTRA domain-containing protein</fullName>
    </recommendedName>
</protein>
<organism evidence="1">
    <name type="scientific">marine sediment metagenome</name>
    <dbReference type="NCBI Taxonomy" id="412755"/>
    <lineage>
        <taxon>unclassified sequences</taxon>
        <taxon>metagenomes</taxon>
        <taxon>ecological metagenomes</taxon>
    </lineage>
</organism>